<reference evidence="7 8" key="1">
    <citation type="submission" date="2018-10" db="EMBL/GenBank/DDBJ databases">
        <title>Natrarchaeobius chitinivorans gen. nov., sp. nov., and Natrarchaeobius haloalkaliphilus sp. nov., alkaliphilic, chitin-utilizing haloarchaea from hypersaline alkaline lakes.</title>
        <authorList>
            <person name="Sorokin D.Y."/>
            <person name="Elcheninov A.G."/>
            <person name="Kostrikina N.A."/>
            <person name="Bale N.J."/>
            <person name="Sinninghe Damste J.S."/>
            <person name="Khijniak T.V."/>
            <person name="Kublanov I.V."/>
            <person name="Toshchakov S.V."/>
        </authorList>
    </citation>
    <scope>NUCLEOTIDE SEQUENCE [LARGE SCALE GENOMIC DNA]</scope>
    <source>
        <strain evidence="7 8">AArcht4T</strain>
    </source>
</reference>
<dbReference type="PANTHER" id="PTHR21716">
    <property type="entry name" value="TRANSMEMBRANE PROTEIN"/>
    <property type="match status" value="1"/>
</dbReference>
<dbReference type="InterPro" id="IPR002549">
    <property type="entry name" value="AI-2E-like"/>
</dbReference>
<comment type="caution">
    <text evidence="7">The sequence shown here is derived from an EMBL/GenBank/DDBJ whole genome shotgun (WGS) entry which is preliminary data.</text>
</comment>
<evidence type="ECO:0000256" key="1">
    <source>
        <dbReference type="ARBA" id="ARBA00004141"/>
    </source>
</evidence>
<accession>A0A3N6MA43</accession>
<evidence type="ECO:0000256" key="6">
    <source>
        <dbReference type="SAM" id="Phobius"/>
    </source>
</evidence>
<evidence type="ECO:0000313" key="7">
    <source>
        <dbReference type="EMBL" id="RQG92291.1"/>
    </source>
</evidence>
<dbReference type="Pfam" id="PF01594">
    <property type="entry name" value="AI-2E_transport"/>
    <property type="match status" value="1"/>
</dbReference>
<proteinExistence type="inferred from homology"/>
<dbReference type="EMBL" id="REGA01000017">
    <property type="protein sequence ID" value="RQG92291.1"/>
    <property type="molecule type" value="Genomic_DNA"/>
</dbReference>
<feature type="transmembrane region" description="Helical" evidence="6">
    <location>
        <begin position="135"/>
        <end position="158"/>
    </location>
</feature>
<feature type="transmembrane region" description="Helical" evidence="6">
    <location>
        <begin position="292"/>
        <end position="325"/>
    </location>
</feature>
<feature type="transmembrane region" description="Helical" evidence="6">
    <location>
        <begin position="189"/>
        <end position="214"/>
    </location>
</feature>
<dbReference type="RefSeq" id="WP_124196800.1">
    <property type="nucleotide sequence ID" value="NZ_REGA01000017.1"/>
</dbReference>
<dbReference type="AlphaFoldDB" id="A0A3N6MA43"/>
<protein>
    <submittedName>
        <fullName evidence="7">AI-2E family transporter</fullName>
    </submittedName>
</protein>
<comment type="similarity">
    <text evidence="2">Belongs to the autoinducer-2 exporter (AI-2E) (TC 2.A.86) family.</text>
</comment>
<keyword evidence="4 6" id="KW-1133">Transmembrane helix</keyword>
<dbReference type="PANTHER" id="PTHR21716:SF4">
    <property type="entry name" value="TRANSMEMBRANE PROTEIN 245"/>
    <property type="match status" value="1"/>
</dbReference>
<evidence type="ECO:0000256" key="3">
    <source>
        <dbReference type="ARBA" id="ARBA00022692"/>
    </source>
</evidence>
<keyword evidence="3 6" id="KW-0812">Transmembrane</keyword>
<dbReference type="OrthoDB" id="137390at2157"/>
<evidence type="ECO:0000256" key="2">
    <source>
        <dbReference type="ARBA" id="ARBA00009773"/>
    </source>
</evidence>
<evidence type="ECO:0000256" key="4">
    <source>
        <dbReference type="ARBA" id="ARBA00022989"/>
    </source>
</evidence>
<gene>
    <name evidence="7" type="ORF">EA473_17100</name>
</gene>
<feature type="transmembrane region" description="Helical" evidence="6">
    <location>
        <begin position="55"/>
        <end position="80"/>
    </location>
</feature>
<evidence type="ECO:0000313" key="8">
    <source>
        <dbReference type="Proteomes" id="UP000282323"/>
    </source>
</evidence>
<sequence>MNRSKGFLLVLVAIFAYLSWQLVVPFLQYVLGALLLAFVLYPLQRRLERVSSPTIAAFALVALAVVGFIVPVVLVAVVIADDAADILATVDPQDLRIADLEAWIEAEIGVDVDVTETIAGSAEQIGTVIVEQTTAWFGLFTHTLIGFGLALFVLYYLLKEGDQLMEWIRDRTPLPSDVQDDFYGELDEVMWAVLAGHVLIAIIEGVIAGLGLFATGIPNAAFWTFVMVILSLVPLIGAFLVWGPAVVYLLATGEPLLAIALAIYSAIVVGVADDYLRPIVVDRYADLSPAIIILGVLGGIYAFGIMGLFFGPVIIGALIATINVFDEHYDRLGDDGEPT</sequence>
<feature type="transmembrane region" description="Helical" evidence="6">
    <location>
        <begin position="26"/>
        <end position="43"/>
    </location>
</feature>
<dbReference type="Proteomes" id="UP000282323">
    <property type="component" value="Unassembled WGS sequence"/>
</dbReference>
<keyword evidence="8" id="KW-1185">Reference proteome</keyword>
<dbReference type="GO" id="GO:0016020">
    <property type="term" value="C:membrane"/>
    <property type="evidence" value="ECO:0007669"/>
    <property type="project" value="UniProtKB-SubCell"/>
</dbReference>
<comment type="subcellular location">
    <subcellularLocation>
        <location evidence="1">Membrane</location>
        <topology evidence="1">Multi-pass membrane protein</topology>
    </subcellularLocation>
</comment>
<evidence type="ECO:0000256" key="5">
    <source>
        <dbReference type="ARBA" id="ARBA00023136"/>
    </source>
</evidence>
<keyword evidence="5 6" id="KW-0472">Membrane</keyword>
<organism evidence="7 8">
    <name type="scientific">Natrarchaeobius chitinivorans</name>
    <dbReference type="NCBI Taxonomy" id="1679083"/>
    <lineage>
        <taxon>Archaea</taxon>
        <taxon>Methanobacteriati</taxon>
        <taxon>Methanobacteriota</taxon>
        <taxon>Stenosarchaea group</taxon>
        <taxon>Halobacteria</taxon>
        <taxon>Halobacteriales</taxon>
        <taxon>Natrialbaceae</taxon>
        <taxon>Natrarchaeobius</taxon>
    </lineage>
</organism>
<feature type="transmembrane region" description="Helical" evidence="6">
    <location>
        <begin position="255"/>
        <end position="272"/>
    </location>
</feature>
<feature type="transmembrane region" description="Helical" evidence="6">
    <location>
        <begin position="220"/>
        <end position="243"/>
    </location>
</feature>
<name>A0A3N6MA43_NATCH</name>